<feature type="chain" id="PRO_5016561393" description="Haem-binding uptake Tiki superfamily ChaN domain-containing protein" evidence="1">
    <location>
        <begin position="22"/>
        <end position="291"/>
    </location>
</feature>
<feature type="domain" description="Haem-binding uptake Tiki superfamily ChaN" evidence="2">
    <location>
        <begin position="46"/>
        <end position="245"/>
    </location>
</feature>
<proteinExistence type="predicted"/>
<dbReference type="AlphaFoldDB" id="A0A364Y309"/>
<evidence type="ECO:0000313" key="4">
    <source>
        <dbReference type="Proteomes" id="UP000251889"/>
    </source>
</evidence>
<dbReference type="EMBL" id="QMFY01000005">
    <property type="protein sequence ID" value="RAW01079.1"/>
    <property type="molecule type" value="Genomic_DNA"/>
</dbReference>
<evidence type="ECO:0000256" key="1">
    <source>
        <dbReference type="SAM" id="SignalP"/>
    </source>
</evidence>
<reference evidence="3 4" key="1">
    <citation type="submission" date="2018-06" db="EMBL/GenBank/DDBJ databases">
        <title>Chryseolinea flavus sp. nov., a member of the phylum Bacteroidetes isolated from soil.</title>
        <authorList>
            <person name="Li Y."/>
            <person name="Wang J."/>
        </authorList>
    </citation>
    <scope>NUCLEOTIDE SEQUENCE [LARGE SCALE GENOMIC DNA]</scope>
    <source>
        <strain evidence="3 4">SDU1-6</strain>
    </source>
</reference>
<dbReference type="InterPro" id="IPR007314">
    <property type="entry name" value="Cofac_haem-bd_dom"/>
</dbReference>
<dbReference type="Pfam" id="PF04187">
    <property type="entry name" value="Cofac_haem_bdg"/>
    <property type="match status" value="1"/>
</dbReference>
<feature type="signal peptide" evidence="1">
    <location>
        <begin position="1"/>
        <end position="21"/>
    </location>
</feature>
<protein>
    <recommendedName>
        <fullName evidence="2">Haem-binding uptake Tiki superfamily ChaN domain-containing protein</fullName>
    </recommendedName>
</protein>
<comment type="caution">
    <text evidence="3">The sequence shown here is derived from an EMBL/GenBank/DDBJ whole genome shotgun (WGS) entry which is preliminary data.</text>
</comment>
<evidence type="ECO:0000259" key="2">
    <source>
        <dbReference type="Pfam" id="PF04187"/>
    </source>
</evidence>
<dbReference type="SUPFAM" id="SSF159501">
    <property type="entry name" value="EreA/ChaN-like"/>
    <property type="match status" value="1"/>
</dbReference>
<keyword evidence="4" id="KW-1185">Reference proteome</keyword>
<sequence length="291" mass="33258">MSMNKIALLLISLVFIGAVQAQEVSQHFKIYNTKTKSIATLENIVEHAGDFDIIFFGEEHNDSIGHVMQDTLYKALLAAHKDVTLSMEMFERDCQIVVDEYVAGIITEQQLIKEGRAWKNYRDYAGPVNTARALHQKVIAANAPRRYVNLVSRKGLASLDALEKDAKQYFASLPIDTVNARYAERFKTIMGGHVPNRNMYYAQSLWDATMAESIYEAWKVNKKTKVFHLNGKFHTDERLGTVTQLERINKRVRITTISCFRADDFNSPDWTKYQHLADFIILTDPAIKATF</sequence>
<dbReference type="PIRSF" id="PIRSF020419">
    <property type="entry name" value="Fe_uptake_reg_CjrA_prd"/>
    <property type="match status" value="1"/>
</dbReference>
<gene>
    <name evidence="3" type="ORF">DQQ10_12685</name>
</gene>
<dbReference type="CDD" id="cd14727">
    <property type="entry name" value="ChanN-like"/>
    <property type="match status" value="1"/>
</dbReference>
<organism evidence="3 4">
    <name type="scientific">Pseudochryseolinea flava</name>
    <dbReference type="NCBI Taxonomy" id="2059302"/>
    <lineage>
        <taxon>Bacteria</taxon>
        <taxon>Pseudomonadati</taxon>
        <taxon>Bacteroidota</taxon>
        <taxon>Cytophagia</taxon>
        <taxon>Cytophagales</taxon>
        <taxon>Fulvivirgaceae</taxon>
        <taxon>Pseudochryseolinea</taxon>
    </lineage>
</organism>
<keyword evidence="1" id="KW-0732">Signal</keyword>
<dbReference type="InterPro" id="IPR016773">
    <property type="entry name" value="Fe3_uptake_reg_CjrA_prd"/>
</dbReference>
<evidence type="ECO:0000313" key="3">
    <source>
        <dbReference type="EMBL" id="RAW01079.1"/>
    </source>
</evidence>
<dbReference type="Proteomes" id="UP000251889">
    <property type="component" value="Unassembled WGS sequence"/>
</dbReference>
<accession>A0A364Y309</accession>
<dbReference type="OrthoDB" id="1680202at2"/>
<dbReference type="Gene3D" id="3.40.50.11550">
    <property type="match status" value="1"/>
</dbReference>
<name>A0A364Y309_9BACT</name>